<protein>
    <recommendedName>
        <fullName evidence="9">Amino acid permease</fullName>
    </recommendedName>
</protein>
<dbReference type="EMBL" id="CP003058">
    <property type="protein sequence ID" value="AEQ23426.1"/>
    <property type="molecule type" value="Genomic_DNA"/>
</dbReference>
<evidence type="ECO:0000256" key="2">
    <source>
        <dbReference type="ARBA" id="ARBA00022475"/>
    </source>
</evidence>
<dbReference type="GeneID" id="92879414"/>
<sequence>MGTDKKDKFGLWSIVLLGINSIIGTGIFLLPNRAYALMGPSSLLILLFDAFLAGCLALCFAEVAGFFSRNGGPYLYAKAAFGDFVGYEVGVLKLVVTIIAWAAMAVGFATALGAAFPFFAGDTMKNLIAAVLIGGLTIMNIAGVKISKILNNLMTISKLVPLCVFIAVGLFFVNGSNFTPFVPTHMADGAFANAAITMFFAYTGFEAIAVAAEDFKDPKKDLPRGIILTMIIVTIIYMLVVGISIGILGPDLAVDKAPIQTAFGRAVGPVGAYFILLGTLFSMGGINLAESFIAPRACTSLAEDGMLPAFLNRRTSWGTPWASSVVVAILSILLAWSGSFTTLAAISAVSRFTQYLPTVLSVIVFRRKWKDRERTYKIPGGIFVPVVAFLTSLWMLSNAKPMQLVWGLGGILVIAPYYLVYKKKKAEGLVKDHDEEA</sequence>
<evidence type="ECO:0000256" key="4">
    <source>
        <dbReference type="ARBA" id="ARBA00022989"/>
    </source>
</evidence>
<dbReference type="GO" id="GO:0022857">
    <property type="term" value="F:transmembrane transporter activity"/>
    <property type="evidence" value="ECO:0007669"/>
    <property type="project" value="InterPro"/>
</dbReference>
<dbReference type="RefSeq" id="WP_009015184.1">
    <property type="nucleotide sequence ID" value="NC_016077.1"/>
</dbReference>
<evidence type="ECO:0000313" key="8">
    <source>
        <dbReference type="Proteomes" id="UP000007093"/>
    </source>
</evidence>
<dbReference type="eggNOG" id="COG0531">
    <property type="taxonomic scope" value="Bacteria"/>
</dbReference>
<proteinExistence type="predicted"/>
<dbReference type="FunCoup" id="G4Q6D6">
    <property type="interactions" value="80"/>
</dbReference>
<dbReference type="InterPro" id="IPR050367">
    <property type="entry name" value="APC_superfamily"/>
</dbReference>
<dbReference type="InParanoid" id="G4Q6D6"/>
<dbReference type="Proteomes" id="UP000007093">
    <property type="component" value="Chromosome"/>
</dbReference>
<dbReference type="AlphaFoldDB" id="G4Q6D6"/>
<evidence type="ECO:0008006" key="9">
    <source>
        <dbReference type="Google" id="ProtNLM"/>
    </source>
</evidence>
<dbReference type="KEGG" id="ain:Acin_2230"/>
<keyword evidence="4 6" id="KW-1133">Transmembrane helix</keyword>
<feature type="transmembrane region" description="Helical" evidence="6">
    <location>
        <begin position="225"/>
        <end position="250"/>
    </location>
</feature>
<keyword evidence="2" id="KW-1003">Cell membrane</keyword>
<dbReference type="HOGENOM" id="CLU_007946_15_12_9"/>
<dbReference type="Pfam" id="PF13520">
    <property type="entry name" value="AA_permease_2"/>
    <property type="match status" value="1"/>
</dbReference>
<feature type="transmembrane region" description="Helical" evidence="6">
    <location>
        <begin position="270"/>
        <end position="294"/>
    </location>
</feature>
<keyword evidence="8" id="KW-1185">Reference proteome</keyword>
<organism evidence="7 8">
    <name type="scientific">Acidaminococcus intestini (strain RyC-MR95)</name>
    <dbReference type="NCBI Taxonomy" id="568816"/>
    <lineage>
        <taxon>Bacteria</taxon>
        <taxon>Bacillati</taxon>
        <taxon>Bacillota</taxon>
        <taxon>Negativicutes</taxon>
        <taxon>Acidaminococcales</taxon>
        <taxon>Acidaminococcaceae</taxon>
        <taxon>Acidaminococcus</taxon>
    </lineage>
</organism>
<comment type="subcellular location">
    <subcellularLocation>
        <location evidence="1">Cell membrane</location>
        <topology evidence="1">Multi-pass membrane protein</topology>
    </subcellularLocation>
</comment>
<dbReference type="InterPro" id="IPR002293">
    <property type="entry name" value="AA/rel_permease1"/>
</dbReference>
<evidence type="ECO:0000256" key="6">
    <source>
        <dbReference type="SAM" id="Phobius"/>
    </source>
</evidence>
<feature type="transmembrane region" description="Helical" evidence="6">
    <location>
        <begin position="342"/>
        <end position="366"/>
    </location>
</feature>
<evidence type="ECO:0000256" key="1">
    <source>
        <dbReference type="ARBA" id="ARBA00004651"/>
    </source>
</evidence>
<dbReference type="Gene3D" id="1.20.1740.10">
    <property type="entry name" value="Amino acid/polyamine transporter I"/>
    <property type="match status" value="1"/>
</dbReference>
<dbReference type="PANTHER" id="PTHR42770">
    <property type="entry name" value="AMINO ACID TRANSPORTER-RELATED"/>
    <property type="match status" value="1"/>
</dbReference>
<dbReference type="PATRIC" id="fig|568816.4.peg.2162"/>
<keyword evidence="5 6" id="KW-0472">Membrane</keyword>
<evidence type="ECO:0000256" key="5">
    <source>
        <dbReference type="ARBA" id="ARBA00023136"/>
    </source>
</evidence>
<dbReference type="PANTHER" id="PTHR42770:SF18">
    <property type="entry name" value="ARGININE_AGMATINE ANTIPORTER"/>
    <property type="match status" value="1"/>
</dbReference>
<feature type="transmembrane region" description="Helical" evidence="6">
    <location>
        <begin position="403"/>
        <end position="421"/>
    </location>
</feature>
<reference evidence="7 8" key="1">
    <citation type="journal article" date="2011" name="J. Bacteriol.">
        <title>Complete genome sequence of Acidaminococcus intestini RYC-MR95, a Gram-negative bacterium from the phylum Firmicutes.</title>
        <authorList>
            <person name="D'Auria G."/>
            <person name="Galan J.C."/>
            <person name="Rodriguez-Alcayna M."/>
            <person name="Moya A."/>
            <person name="Baquero F."/>
            <person name="Latorre A."/>
        </authorList>
    </citation>
    <scope>NUCLEOTIDE SEQUENCE [LARGE SCALE GENOMIC DNA]</scope>
    <source>
        <strain evidence="7 8">RyC-MR95</strain>
    </source>
</reference>
<evidence type="ECO:0000256" key="3">
    <source>
        <dbReference type="ARBA" id="ARBA00022692"/>
    </source>
</evidence>
<feature type="transmembrane region" description="Helical" evidence="6">
    <location>
        <begin position="159"/>
        <end position="178"/>
    </location>
</feature>
<name>G4Q6D6_ACIIR</name>
<evidence type="ECO:0000313" key="7">
    <source>
        <dbReference type="EMBL" id="AEQ23426.1"/>
    </source>
</evidence>
<feature type="transmembrane region" description="Helical" evidence="6">
    <location>
        <begin position="378"/>
        <end position="397"/>
    </location>
</feature>
<dbReference type="PIRSF" id="PIRSF006060">
    <property type="entry name" value="AA_transporter"/>
    <property type="match status" value="1"/>
</dbReference>
<gene>
    <name evidence="7" type="ordered locus">Acin_2230</name>
</gene>
<feature type="transmembrane region" description="Helical" evidence="6">
    <location>
        <begin position="315"/>
        <end position="336"/>
    </location>
</feature>
<feature type="transmembrane region" description="Helical" evidence="6">
    <location>
        <begin position="43"/>
        <end position="68"/>
    </location>
</feature>
<dbReference type="GO" id="GO:0005886">
    <property type="term" value="C:plasma membrane"/>
    <property type="evidence" value="ECO:0007669"/>
    <property type="project" value="UniProtKB-SubCell"/>
</dbReference>
<feature type="transmembrane region" description="Helical" evidence="6">
    <location>
        <begin position="9"/>
        <end position="31"/>
    </location>
</feature>
<accession>G4Q6D6</accession>
<keyword evidence="3 6" id="KW-0812">Transmembrane</keyword>
<feature type="transmembrane region" description="Helical" evidence="6">
    <location>
        <begin position="89"/>
        <end position="115"/>
    </location>
</feature>
<feature type="transmembrane region" description="Helical" evidence="6">
    <location>
        <begin position="127"/>
        <end position="147"/>
    </location>
</feature>
<dbReference type="STRING" id="568816.Acin_2230"/>
<feature type="transmembrane region" description="Helical" evidence="6">
    <location>
        <begin position="190"/>
        <end position="213"/>
    </location>
</feature>